<organism evidence="3 4">
    <name type="scientific">Panagrolaimus superbus</name>
    <dbReference type="NCBI Taxonomy" id="310955"/>
    <lineage>
        <taxon>Eukaryota</taxon>
        <taxon>Metazoa</taxon>
        <taxon>Ecdysozoa</taxon>
        <taxon>Nematoda</taxon>
        <taxon>Chromadorea</taxon>
        <taxon>Rhabditida</taxon>
        <taxon>Tylenchina</taxon>
        <taxon>Panagrolaimomorpha</taxon>
        <taxon>Panagrolaimoidea</taxon>
        <taxon>Panagrolaimidae</taxon>
        <taxon>Panagrolaimus</taxon>
    </lineage>
</organism>
<sequence length="270" mass="31735">MELERTKENWKAAEKGNREKFDAKIKEYNKMERKLENSEAKVDELQSKLDKINVLNQLAKTCSIKTALFVKQKKASSEAKVMVPETKDKNEKENDKSIKTDLTKIHEECERQINNLTAELKNEKIKVETAEMKLKEFNDKNQSHIRYANVEEFRDIVEVPVRKRQRTLNNQLPQQQHSSSAPSTSVPTPMTSQQQQQPNYGYENFYYPQYYPQLSYPSHHLFQQFPPQNVYYPPQQQQLHQINNNINLGQPRPIFPGMNFCKSSTPRPPY</sequence>
<protein>
    <submittedName>
        <fullName evidence="4">FRIGIDA-like protein</fullName>
    </submittedName>
</protein>
<evidence type="ECO:0000313" key="4">
    <source>
        <dbReference type="WBParaSite" id="PSU_v2.g4995.t1"/>
    </source>
</evidence>
<dbReference type="AlphaFoldDB" id="A0A914YZD9"/>
<proteinExistence type="predicted"/>
<feature type="region of interest" description="Disordered" evidence="2">
    <location>
        <begin position="168"/>
        <end position="196"/>
    </location>
</feature>
<keyword evidence="3" id="KW-1185">Reference proteome</keyword>
<feature type="compositionally biased region" description="Low complexity" evidence="2">
    <location>
        <begin position="171"/>
        <end position="196"/>
    </location>
</feature>
<reference evidence="4" key="1">
    <citation type="submission" date="2022-11" db="UniProtKB">
        <authorList>
            <consortium name="WormBaseParasite"/>
        </authorList>
    </citation>
    <scope>IDENTIFICATION</scope>
</reference>
<keyword evidence="1" id="KW-0175">Coiled coil</keyword>
<evidence type="ECO:0000256" key="2">
    <source>
        <dbReference type="SAM" id="MobiDB-lite"/>
    </source>
</evidence>
<evidence type="ECO:0000313" key="3">
    <source>
        <dbReference type="Proteomes" id="UP000887577"/>
    </source>
</evidence>
<name>A0A914YZD9_9BILA</name>
<feature type="coiled-coil region" evidence="1">
    <location>
        <begin position="18"/>
        <end position="55"/>
    </location>
</feature>
<evidence type="ECO:0000256" key="1">
    <source>
        <dbReference type="SAM" id="Coils"/>
    </source>
</evidence>
<accession>A0A914YZD9</accession>
<dbReference type="WBParaSite" id="PSU_v2.g4995.t1">
    <property type="protein sequence ID" value="PSU_v2.g4995.t1"/>
    <property type="gene ID" value="PSU_v2.g4995"/>
</dbReference>
<feature type="coiled-coil region" evidence="1">
    <location>
        <begin position="99"/>
        <end position="140"/>
    </location>
</feature>
<dbReference type="Proteomes" id="UP000887577">
    <property type="component" value="Unplaced"/>
</dbReference>